<gene>
    <name evidence="4" type="ORF">IV431_17710</name>
</gene>
<proteinExistence type="predicted"/>
<keyword evidence="4" id="KW-0762">Sugar transport</keyword>
<dbReference type="Proteomes" id="UP000600307">
    <property type="component" value="Unassembled WGS sequence"/>
</dbReference>
<dbReference type="CDD" id="cd00211">
    <property type="entry name" value="PTS_IIA_fru"/>
    <property type="match status" value="1"/>
</dbReference>
<reference evidence="4 5" key="1">
    <citation type="submission" date="2020-11" db="EMBL/GenBank/DDBJ databases">
        <title>Taxonomic investigation of Rahnella spp.</title>
        <authorList>
            <person name="Lee S.D."/>
        </authorList>
    </citation>
    <scope>NUCLEOTIDE SEQUENCE [LARGE SCALE GENOMIC DNA]</scope>
    <source>
        <strain evidence="4 5">SAP-10</strain>
    </source>
</reference>
<evidence type="ECO:0000313" key="5">
    <source>
        <dbReference type="Proteomes" id="UP000600307"/>
    </source>
</evidence>
<dbReference type="InterPro" id="IPR002178">
    <property type="entry name" value="PTS_EIIA_type-2_dom"/>
</dbReference>
<dbReference type="SUPFAM" id="SSF55804">
    <property type="entry name" value="Phoshotransferase/anion transport protein"/>
    <property type="match status" value="1"/>
</dbReference>
<dbReference type="PROSITE" id="PS51094">
    <property type="entry name" value="PTS_EIIA_TYPE_2"/>
    <property type="match status" value="1"/>
</dbReference>
<dbReference type="SUPFAM" id="SSF63520">
    <property type="entry name" value="PTS-regulatory domain, PRD"/>
    <property type="match status" value="1"/>
</dbReference>
<dbReference type="EMBL" id="JADOBH010000004">
    <property type="protein sequence ID" value="MBF7957398.1"/>
    <property type="molecule type" value="Genomic_DNA"/>
</dbReference>
<dbReference type="Gene3D" id="3.40.930.10">
    <property type="entry name" value="Mannitol-specific EII, Chain A"/>
    <property type="match status" value="1"/>
</dbReference>
<keyword evidence="5" id="KW-1185">Reference proteome</keyword>
<name>A0ABS0DZ47_9GAMM</name>
<dbReference type="Gene3D" id="1.10.10.10">
    <property type="entry name" value="Winged helix-like DNA-binding domain superfamily/Winged helix DNA-binding domain"/>
    <property type="match status" value="1"/>
</dbReference>
<comment type="caution">
    <text evidence="4">The sequence shown here is derived from an EMBL/GenBank/DDBJ whole genome shotgun (WGS) entry which is preliminary data.</text>
</comment>
<organism evidence="4 5">
    <name type="scientific">Rahnella victoriana</name>
    <dbReference type="NCBI Taxonomy" id="1510570"/>
    <lineage>
        <taxon>Bacteria</taxon>
        <taxon>Pseudomonadati</taxon>
        <taxon>Pseudomonadota</taxon>
        <taxon>Gammaproteobacteria</taxon>
        <taxon>Enterobacterales</taxon>
        <taxon>Yersiniaceae</taxon>
        <taxon>Rahnella</taxon>
    </lineage>
</organism>
<dbReference type="InterPro" id="IPR011608">
    <property type="entry name" value="PRD"/>
</dbReference>
<sequence length="637" mass="72851">MRLFANRRIRDIFIQVAQRAVTQASLAKEMNVSTRTIRSDLKALNDIISEYGNSLIYDRRKGYSIRVDNQAGHNTLLELSQRPWKEKRSTVERRRTLLSALLRQEAEISLEELEATWFISIYSLRNDITLLKRHVASYALSIVTEGADKFTLAGSEIAVRRCIYDHLLGSKDVDEDYQDVFGSLTPLSTIKVALTDYFVKHDVVISDVNLRFFSLICAIACERIIRGSWLLDYEFTDCAPRIKTVASDILYLLLAGQVTVLLQSEIDFMAMNLTAFCAVSNESASEGSLYDAEHAVMNHFLTYISASWCFDVRYNEMSRQNLLRHIKAMRLRVNHGITMINPLIDQIKRHYPLMYELTLAAFSKVEPLFFSNTISDDEIGYLVMHIGAILEETQLKDEGRRITALIVNEQGEASTRMVCQKIVRMYPHIVIAKCISLEQYKAMGNVENDIVISFVDIEKKNKRVISLPPLPERWQLENMKYFLNDETIPPAATVNYFSAEHFFVFDNPNTTKSSIIRFLASQLELKGRVNPHYLSSVMEREERASTLLDGKIAIPHPLGLVALSTMVTVAIFPQGIEWDEGKKVKLVFMLAISEDAFVDSMIIYDYLTNILDNDVIENLSQCLTFTDFMSLSKKYFL</sequence>
<feature type="domain" description="PTS EIIA type-2" evidence="2">
    <location>
        <begin position="495"/>
        <end position="635"/>
    </location>
</feature>
<accession>A0ABS0DZ47</accession>
<dbReference type="Gene3D" id="1.10.1790.10">
    <property type="entry name" value="PRD domain"/>
    <property type="match status" value="1"/>
</dbReference>
<protein>
    <submittedName>
        <fullName evidence="4">PTS sugar transporter subunit IIA</fullName>
    </submittedName>
</protein>
<dbReference type="Pfam" id="PF00359">
    <property type="entry name" value="PTS_EIIA_2"/>
    <property type="match status" value="1"/>
</dbReference>
<dbReference type="Pfam" id="PF08279">
    <property type="entry name" value="HTH_11"/>
    <property type="match status" value="1"/>
</dbReference>
<evidence type="ECO:0000259" key="2">
    <source>
        <dbReference type="PROSITE" id="PS51094"/>
    </source>
</evidence>
<evidence type="ECO:0000313" key="4">
    <source>
        <dbReference type="EMBL" id="MBF7957398.1"/>
    </source>
</evidence>
<dbReference type="InterPro" id="IPR013196">
    <property type="entry name" value="HTH_11"/>
</dbReference>
<dbReference type="PANTHER" id="PTHR30185">
    <property type="entry name" value="CRYPTIC BETA-GLUCOSIDE BGL OPERON ANTITERMINATOR"/>
    <property type="match status" value="1"/>
</dbReference>
<dbReference type="InterPro" id="IPR016152">
    <property type="entry name" value="PTrfase/Anion_transptr"/>
</dbReference>
<dbReference type="InterPro" id="IPR036388">
    <property type="entry name" value="WH-like_DNA-bd_sf"/>
</dbReference>
<dbReference type="CDD" id="cd05568">
    <property type="entry name" value="PTS_IIB_bgl_like"/>
    <property type="match status" value="1"/>
</dbReference>
<dbReference type="InterPro" id="IPR050661">
    <property type="entry name" value="BglG_antiterminators"/>
</dbReference>
<evidence type="ECO:0000256" key="1">
    <source>
        <dbReference type="ARBA" id="ARBA00022737"/>
    </source>
</evidence>
<evidence type="ECO:0000259" key="3">
    <source>
        <dbReference type="PROSITE" id="PS51372"/>
    </source>
</evidence>
<dbReference type="Pfam" id="PF00874">
    <property type="entry name" value="PRD"/>
    <property type="match status" value="1"/>
</dbReference>
<feature type="domain" description="PRD" evidence="3">
    <location>
        <begin position="288"/>
        <end position="396"/>
    </location>
</feature>
<keyword evidence="1" id="KW-0677">Repeat</keyword>
<keyword evidence="4" id="KW-0813">Transport</keyword>
<dbReference type="InterPro" id="IPR036634">
    <property type="entry name" value="PRD_sf"/>
</dbReference>
<dbReference type="PANTHER" id="PTHR30185:SF13">
    <property type="entry name" value="LICABCH OPERON REGULATOR-RELATED"/>
    <property type="match status" value="1"/>
</dbReference>
<dbReference type="PROSITE" id="PS51372">
    <property type="entry name" value="PRD_2"/>
    <property type="match status" value="1"/>
</dbReference>
<dbReference type="RefSeq" id="WP_195817705.1">
    <property type="nucleotide sequence ID" value="NZ_JADOBH010000004.1"/>
</dbReference>